<proteinExistence type="predicted"/>
<protein>
    <submittedName>
        <fullName evidence="1">Uncharacterized protein</fullName>
    </submittedName>
</protein>
<name>A0A0B6Z756_9EUPU</name>
<dbReference type="AlphaFoldDB" id="A0A0B6Z756"/>
<accession>A0A0B6Z756</accession>
<evidence type="ECO:0000313" key="1">
    <source>
        <dbReference type="EMBL" id="CEK63525.1"/>
    </source>
</evidence>
<gene>
    <name evidence="1" type="primary">ORF48598</name>
</gene>
<organism evidence="1">
    <name type="scientific">Arion vulgaris</name>
    <dbReference type="NCBI Taxonomy" id="1028688"/>
    <lineage>
        <taxon>Eukaryota</taxon>
        <taxon>Metazoa</taxon>
        <taxon>Spiralia</taxon>
        <taxon>Lophotrochozoa</taxon>
        <taxon>Mollusca</taxon>
        <taxon>Gastropoda</taxon>
        <taxon>Heterobranchia</taxon>
        <taxon>Euthyneura</taxon>
        <taxon>Panpulmonata</taxon>
        <taxon>Eupulmonata</taxon>
        <taxon>Stylommatophora</taxon>
        <taxon>Helicina</taxon>
        <taxon>Arionoidea</taxon>
        <taxon>Arionidae</taxon>
        <taxon>Arion</taxon>
    </lineage>
</organism>
<reference evidence="1" key="1">
    <citation type="submission" date="2014-12" db="EMBL/GenBank/DDBJ databases">
        <title>Insight into the proteome of Arion vulgaris.</title>
        <authorList>
            <person name="Aradska J."/>
            <person name="Bulat T."/>
            <person name="Smidak R."/>
            <person name="Sarate P."/>
            <person name="Gangsoo J."/>
            <person name="Sialana F."/>
            <person name="Bilban M."/>
            <person name="Lubec G."/>
        </authorList>
    </citation>
    <scope>NUCLEOTIDE SEQUENCE</scope>
    <source>
        <tissue evidence="1">Skin</tissue>
    </source>
</reference>
<dbReference type="EMBL" id="HACG01016660">
    <property type="protein sequence ID" value="CEK63525.1"/>
    <property type="molecule type" value="Transcribed_RNA"/>
</dbReference>
<sequence>MNARTMTPSVSTNLHTNLVGRPSLKIDSLELSRTRHKVMSCLFSVALPHIKSCIEITSYEKLGPDHQKVSQENPSCLKYKVCPHRQIYTYLIKDCYWYSL</sequence>